<dbReference type="Gene3D" id="1.10.245.10">
    <property type="entry name" value="SWIB/MDM2 domain"/>
    <property type="match status" value="1"/>
</dbReference>
<dbReference type="FunCoup" id="A3LZH4">
    <property type="interactions" value="498"/>
</dbReference>
<dbReference type="eggNOG" id="KOG2522">
    <property type="taxonomic scope" value="Eukaryota"/>
</dbReference>
<dbReference type="SUPFAM" id="SSF55159">
    <property type="entry name" value="eIF1-like"/>
    <property type="match status" value="1"/>
</dbReference>
<dbReference type="InterPro" id="IPR015947">
    <property type="entry name" value="PUA-like_sf"/>
</dbReference>
<evidence type="ECO:0000313" key="4">
    <source>
        <dbReference type="EMBL" id="ABN68159.2"/>
    </source>
</evidence>
<accession>A3LZH4</accession>
<gene>
    <name evidence="4" type="ORF">PICST_49944</name>
</gene>
<dbReference type="InterPro" id="IPR001950">
    <property type="entry name" value="SUI1"/>
</dbReference>
<evidence type="ECO:0000259" key="2">
    <source>
        <dbReference type="PROSITE" id="PS50296"/>
    </source>
</evidence>
<dbReference type="STRING" id="322104.A3LZH4"/>
<dbReference type="PANTHER" id="PTHR12217:SF4">
    <property type="entry name" value="EUKARYOTIC TRANSLATION INITIATION FACTOR 2D"/>
    <property type="match status" value="1"/>
</dbReference>
<evidence type="ECO:0008006" key="6">
    <source>
        <dbReference type="Google" id="ProtNLM"/>
    </source>
</evidence>
<feature type="domain" description="DM2" evidence="3">
    <location>
        <begin position="379"/>
        <end position="460"/>
    </location>
</feature>
<dbReference type="InterPro" id="IPR048248">
    <property type="entry name" value="PUA_eIF2d-like"/>
</dbReference>
<dbReference type="GO" id="GO:0003743">
    <property type="term" value="F:translation initiation factor activity"/>
    <property type="evidence" value="ECO:0007669"/>
    <property type="project" value="InterPro"/>
</dbReference>
<dbReference type="OMA" id="MFLKPYR"/>
<dbReference type="Gene3D" id="3.30.780.10">
    <property type="entry name" value="SUI1-like domain"/>
    <property type="match status" value="1"/>
</dbReference>
<sequence>MFKKDPQPKASANIKSSERRKLLQNICNVYGLVQDELAKEATVALLPNNTKQAAFKSVQGYSGTIYSDDNETPTWFKSRDSQIYPSLFTVWKCPYLLPTVKTHPHVIGVLEGGADLMLPGTIPPFDKRCVKGVVVGVVDSANPTVIKAIGRCKLNLTQFDTVVGRTGVAVEILHHIDDELYKLNKFVDIDIPEELDTKIPLKEAESELAPENEDNEEIAQENKDEIVPEPKETAVSQGTQSYNIDDVAEQVSSLTVEEVDNFFTRSLLQTIKLEDIELPIISSTFMSLYIYKNLPVIDSSYCNIKRTSWKKTSKFLKAMVKLKYLDVKGKDEDLTIIKLLDKKNPLVENFVPHKTMGKLNSASQGPTQSKKANELSVVSLYKPTNKSRMFFNKVDQVFNNYFTSSELRSLLEKYIKSENLSNPKNPKTIVLDDNLLSITGGERVSPRDQVFKAFLANFSPHYQINEPGASGKKGEVKRGQPPKILIITEMKIGRKVITRVSNFEDFYIKPHLLSEELKVKCSGSSTIGPYVQNPKITEVTVQGPHGKLIIEMLKEKGVPVTCIEFQDKVKKGKKR</sequence>
<dbReference type="InterPro" id="IPR039759">
    <property type="entry name" value="eIF2D_SUI1"/>
</dbReference>
<dbReference type="PROSITE" id="PS50296">
    <property type="entry name" value="SUI1"/>
    <property type="match status" value="1"/>
</dbReference>
<dbReference type="CDD" id="cd11608">
    <property type="entry name" value="eIF2D_C"/>
    <property type="match status" value="1"/>
</dbReference>
<proteinExistence type="inferred from homology"/>
<evidence type="ECO:0000259" key="3">
    <source>
        <dbReference type="PROSITE" id="PS51925"/>
    </source>
</evidence>
<dbReference type="Pfam" id="PF26292">
    <property type="entry name" value="PUA_elF2D"/>
    <property type="match status" value="1"/>
</dbReference>
<dbReference type="CDD" id="cd21156">
    <property type="entry name" value="PUA_eIF2d-like"/>
    <property type="match status" value="1"/>
</dbReference>
<dbReference type="InterPro" id="IPR036877">
    <property type="entry name" value="SUI1_dom_sf"/>
</dbReference>
<dbReference type="KEGG" id="pic:PICST_49944"/>
<dbReference type="GeneID" id="4840550"/>
<dbReference type="SUPFAM" id="SSF47592">
    <property type="entry name" value="SWIB/MDM2 domain"/>
    <property type="match status" value="1"/>
</dbReference>
<dbReference type="EMBL" id="CP000501">
    <property type="protein sequence ID" value="ABN68159.2"/>
    <property type="molecule type" value="Genomic_DNA"/>
</dbReference>
<dbReference type="Pfam" id="PF26291">
    <property type="entry name" value="SWIB_eIF2D"/>
    <property type="match status" value="1"/>
</dbReference>
<dbReference type="PROSITE" id="PS50890">
    <property type="entry name" value="PUA"/>
    <property type="match status" value="1"/>
</dbReference>
<dbReference type="Gene3D" id="3.10.400.20">
    <property type="match status" value="1"/>
</dbReference>
<dbReference type="GO" id="GO:0003723">
    <property type="term" value="F:RNA binding"/>
    <property type="evidence" value="ECO:0007669"/>
    <property type="project" value="EnsemblFungi"/>
</dbReference>
<dbReference type="Pfam" id="PF01253">
    <property type="entry name" value="SUI1"/>
    <property type="match status" value="1"/>
</dbReference>
<dbReference type="PANTHER" id="PTHR12217">
    <property type="entry name" value="EUKARYOTIC TRANSLATION INITIATION FACTOR 2D"/>
    <property type="match status" value="1"/>
</dbReference>
<reference evidence="4 5" key="1">
    <citation type="journal article" date="2007" name="Nat. Biotechnol.">
        <title>Genome sequence of the lignocellulose-bioconverting and xylose-fermenting yeast Pichia stipitis.</title>
        <authorList>
            <person name="Jeffries T.W."/>
            <person name="Grigoriev I.V."/>
            <person name="Grimwood J."/>
            <person name="Laplaza J.M."/>
            <person name="Aerts A."/>
            <person name="Salamov A."/>
            <person name="Schmutz J."/>
            <person name="Lindquist E."/>
            <person name="Dehal P."/>
            <person name="Shapiro H."/>
            <person name="Jin Y.S."/>
            <person name="Passoth V."/>
            <person name="Richardson P.M."/>
        </authorList>
    </citation>
    <scope>NUCLEOTIDE SEQUENCE [LARGE SCALE GENOMIC DNA]</scope>
    <source>
        <strain evidence="5">ATCC 58785 / CBS 6054 / NBRC 10063 / NRRL Y-11545</strain>
    </source>
</reference>
<protein>
    <recommendedName>
        <fullName evidence="6">Translation machinery-associated protein 64</fullName>
    </recommendedName>
</protein>
<dbReference type="InterPro" id="IPR041366">
    <property type="entry name" value="Pre-PUA"/>
</dbReference>
<dbReference type="Pfam" id="PF25304">
    <property type="entry name" value="WHD_eIF2D"/>
    <property type="match status" value="1"/>
</dbReference>
<dbReference type="Pfam" id="PF17832">
    <property type="entry name" value="Pre-PUA"/>
    <property type="match status" value="1"/>
</dbReference>
<dbReference type="InterPro" id="IPR036885">
    <property type="entry name" value="SWIB_MDM2_dom_sf"/>
</dbReference>
<dbReference type="OrthoDB" id="199771at2759"/>
<dbReference type="InterPro" id="IPR057429">
    <property type="entry name" value="WH_eIF2D"/>
</dbReference>
<dbReference type="AlphaFoldDB" id="A3LZH4"/>
<dbReference type="GO" id="GO:0006364">
    <property type="term" value="P:rRNA processing"/>
    <property type="evidence" value="ECO:0007669"/>
    <property type="project" value="EnsemblFungi"/>
</dbReference>
<dbReference type="SUPFAM" id="SSF88697">
    <property type="entry name" value="PUA domain-like"/>
    <property type="match status" value="1"/>
</dbReference>
<feature type="domain" description="SUI1" evidence="2">
    <location>
        <begin position="484"/>
        <end position="557"/>
    </location>
</feature>
<comment type="similarity">
    <text evidence="1">Belongs to the eIF2D family.</text>
</comment>
<dbReference type="Proteomes" id="UP000002258">
    <property type="component" value="Chromosome 7"/>
</dbReference>
<dbReference type="GO" id="GO:0001731">
    <property type="term" value="P:formation of translation preinitiation complex"/>
    <property type="evidence" value="ECO:0007669"/>
    <property type="project" value="InterPro"/>
</dbReference>
<organism evidence="4 5">
    <name type="scientific">Scheffersomyces stipitis (strain ATCC 58785 / CBS 6054 / NBRC 10063 / NRRL Y-11545)</name>
    <name type="common">Yeast</name>
    <name type="synonym">Pichia stipitis</name>
    <dbReference type="NCBI Taxonomy" id="322104"/>
    <lineage>
        <taxon>Eukaryota</taxon>
        <taxon>Fungi</taxon>
        <taxon>Dikarya</taxon>
        <taxon>Ascomycota</taxon>
        <taxon>Saccharomycotina</taxon>
        <taxon>Pichiomycetes</taxon>
        <taxon>Debaryomycetaceae</taxon>
        <taxon>Scheffersomyces</taxon>
    </lineage>
</organism>
<dbReference type="PROSITE" id="PS51925">
    <property type="entry name" value="SWIB_MDM2"/>
    <property type="match status" value="1"/>
</dbReference>
<dbReference type="InterPro" id="IPR039757">
    <property type="entry name" value="EIF2D"/>
</dbReference>
<evidence type="ECO:0000256" key="1">
    <source>
        <dbReference type="ARBA" id="ARBA00010359"/>
    </source>
</evidence>
<name>A3LZH4_PICST</name>
<keyword evidence="5" id="KW-1185">Reference proteome</keyword>
<dbReference type="InParanoid" id="A3LZH4"/>
<dbReference type="HOGENOM" id="CLU_012487_1_0_1"/>
<dbReference type="RefSeq" id="XP_001386188.2">
    <property type="nucleotide sequence ID" value="XM_001386151.1"/>
</dbReference>
<evidence type="ECO:0000313" key="5">
    <source>
        <dbReference type="Proteomes" id="UP000002258"/>
    </source>
</evidence>
<dbReference type="InterPro" id="IPR058886">
    <property type="entry name" value="SWIB_eIF2D"/>
</dbReference>
<dbReference type="InterPro" id="IPR003121">
    <property type="entry name" value="SWIB_MDM2_domain"/>
</dbReference>